<feature type="compositionally biased region" description="Acidic residues" evidence="2">
    <location>
        <begin position="794"/>
        <end position="808"/>
    </location>
</feature>
<dbReference type="SUPFAM" id="SSF48371">
    <property type="entry name" value="ARM repeat"/>
    <property type="match status" value="1"/>
</dbReference>
<feature type="compositionally biased region" description="Acidic residues" evidence="2">
    <location>
        <begin position="525"/>
        <end position="547"/>
    </location>
</feature>
<evidence type="ECO:0000256" key="1">
    <source>
        <dbReference type="ARBA" id="ARBA00007797"/>
    </source>
</evidence>
<comment type="similarity">
    <text evidence="1">Belongs to the CBF/MAK21 family.</text>
</comment>
<dbReference type="GO" id="GO:0000027">
    <property type="term" value="P:ribosomal large subunit assembly"/>
    <property type="evidence" value="ECO:0007669"/>
    <property type="project" value="EnsemblFungi"/>
</dbReference>
<dbReference type="GO" id="GO:0005730">
    <property type="term" value="C:nucleolus"/>
    <property type="evidence" value="ECO:0007669"/>
    <property type="project" value="EnsemblFungi"/>
</dbReference>
<dbReference type="Proteomes" id="UP000076632">
    <property type="component" value="Unassembled WGS sequence"/>
</dbReference>
<feature type="compositionally biased region" description="Basic and acidic residues" evidence="2">
    <location>
        <begin position="7"/>
        <end position="23"/>
    </location>
</feature>
<dbReference type="GeneID" id="28895253"/>
<dbReference type="OMA" id="EIWCNDE"/>
<feature type="region of interest" description="Disordered" evidence="2">
    <location>
        <begin position="700"/>
        <end position="830"/>
    </location>
</feature>
<feature type="region of interest" description="Disordered" evidence="2">
    <location>
        <begin position="525"/>
        <end position="552"/>
    </location>
</feature>
<dbReference type="InterPro" id="IPR005612">
    <property type="entry name" value="CCAAT-binding_factor"/>
</dbReference>
<dbReference type="STRING" id="1328760.A0A165JJH2"/>
<evidence type="ECO:0000256" key="2">
    <source>
        <dbReference type="SAM" id="MobiDB-lite"/>
    </source>
</evidence>
<protein>
    <submittedName>
        <fullName evidence="4">CBF-domain-containing protein</fullName>
    </submittedName>
</protein>
<dbReference type="PANTHER" id="PTHR12048:SF0">
    <property type="entry name" value="CCAAT_ENHANCER-BINDING PROTEIN ZETA"/>
    <property type="match status" value="1"/>
</dbReference>
<dbReference type="EMBL" id="KV407454">
    <property type="protein sequence ID" value="KZF26313.1"/>
    <property type="molecule type" value="Genomic_DNA"/>
</dbReference>
<feature type="domain" description="CCAAT-binding factor" evidence="3">
    <location>
        <begin position="421"/>
        <end position="599"/>
    </location>
</feature>
<keyword evidence="5" id="KW-1185">Reference proteome</keyword>
<sequence>MPPSSSRSEKSRGKLVFDPRPDWHTTPLTSLSSDGISSAVPTALVEKLRSHGRTLLDRDAATFASSRSNSSSSNRFMSTIMSSGTLSDKISALTLAIQESPVHNISAFENLLNLARKRSRSQAITALGALKDLLGQGSVLPADRKLRPFNTQSGLLTALQKASPSWTPTQSLPGELTEKHLIFWVYEDWLKSAYFEVLKILEVWCNDEVEYSRSRALVYVWELLKEKPEQESNLLRLLVNKLGDPSRKISSKASFLLLQLQSTHPLMKEVIITSIESELLFRPGQNIHAKYYALITLNQTILSTKEENIANRLVDIYFSVFVALLNAMKKKEDEENSRGRSRFHRKPDNKALNAKKQESRNSDLSEQVNNPDEEMRDKVISAVLTGLNRSFPFSRLDDESNFKNHMETLFKITHSSNFNTSIQALMLIQQFSWSKQVSADRFYRTLYESILDPRLLTSSKQAMYLNLLYRSLKADTSVKRVKAFVKRLLQVVSLHQPPFICGVIYLVRELQSVFPSLKALLDQPEENGDADEERFFDAPDESGDENVESNSATTGYAVDRSQFYDGRKRDPEYSNADKTCLWELTPFTTHFHPSVSLFAVRLLQNNTMPEKPDLSLHTLSHFLDRFVYRNAKSNAGGPKGTSIMQPLAGGFTNEMLVSAKNSTAAQMPVNSENFWKKKTDDVAADEVFFHRYFNQVAKGKGLPSKRKRAEENNDDIEDEENEDDIWTALVNSRPELEGSEEGDSDLEMDDLQSDDQESQSDEEVVPVSSEDESQGSVEVDLDAGGDDAILGSDIELESDIEAPPEEQMEPSLETESGSATAQKKKRRKLKHLPMFASADDYAHLLADDDDDNI</sequence>
<feature type="compositionally biased region" description="Acidic residues" evidence="2">
    <location>
        <begin position="712"/>
        <end position="725"/>
    </location>
</feature>
<dbReference type="PANTHER" id="PTHR12048">
    <property type="entry name" value="CCAAT-BINDING FACTOR-RELATED"/>
    <property type="match status" value="1"/>
</dbReference>
<dbReference type="OrthoDB" id="28947at2759"/>
<feature type="compositionally biased region" description="Acidic residues" evidence="2">
    <location>
        <begin position="737"/>
        <end position="785"/>
    </location>
</feature>
<reference evidence="4 5" key="1">
    <citation type="journal article" date="2016" name="Fungal Biol.">
        <title>The genome of Xylona heveae provides a window into fungal endophytism.</title>
        <authorList>
            <person name="Gazis R."/>
            <person name="Kuo A."/>
            <person name="Riley R."/>
            <person name="LaButti K."/>
            <person name="Lipzen A."/>
            <person name="Lin J."/>
            <person name="Amirebrahimi M."/>
            <person name="Hesse C.N."/>
            <person name="Spatafora J.W."/>
            <person name="Henrissat B."/>
            <person name="Hainaut M."/>
            <person name="Grigoriev I.V."/>
            <person name="Hibbett D.S."/>
        </authorList>
    </citation>
    <scope>NUCLEOTIDE SEQUENCE [LARGE SCALE GENOMIC DNA]</scope>
    <source>
        <strain evidence="4 5">TC161</strain>
    </source>
</reference>
<feature type="region of interest" description="Disordered" evidence="2">
    <location>
        <begin position="1"/>
        <end position="35"/>
    </location>
</feature>
<name>A0A165JJH2_XYLHT</name>
<dbReference type="FunCoup" id="A0A165JJH2">
    <property type="interactions" value="948"/>
</dbReference>
<evidence type="ECO:0000313" key="5">
    <source>
        <dbReference type="Proteomes" id="UP000076632"/>
    </source>
</evidence>
<evidence type="ECO:0000259" key="3">
    <source>
        <dbReference type="Pfam" id="PF03914"/>
    </source>
</evidence>
<dbReference type="InParanoid" id="A0A165JJH2"/>
<dbReference type="AlphaFoldDB" id="A0A165JJH2"/>
<organism evidence="4 5">
    <name type="scientific">Xylona heveae (strain CBS 132557 / TC161)</name>
    <dbReference type="NCBI Taxonomy" id="1328760"/>
    <lineage>
        <taxon>Eukaryota</taxon>
        <taxon>Fungi</taxon>
        <taxon>Dikarya</taxon>
        <taxon>Ascomycota</taxon>
        <taxon>Pezizomycotina</taxon>
        <taxon>Xylonomycetes</taxon>
        <taxon>Xylonales</taxon>
        <taxon>Xylonaceae</taxon>
        <taxon>Xylona</taxon>
    </lineage>
</organism>
<evidence type="ECO:0000313" key="4">
    <source>
        <dbReference type="EMBL" id="KZF26313.1"/>
    </source>
</evidence>
<feature type="compositionally biased region" description="Polar residues" evidence="2">
    <location>
        <begin position="26"/>
        <end position="35"/>
    </location>
</feature>
<proteinExistence type="inferred from homology"/>
<dbReference type="InterPro" id="IPR040155">
    <property type="entry name" value="CEBPZ/Mak21-like"/>
</dbReference>
<dbReference type="GO" id="GO:0030690">
    <property type="term" value="C:Noc1p-Noc2p complex"/>
    <property type="evidence" value="ECO:0007669"/>
    <property type="project" value="EnsemblFungi"/>
</dbReference>
<dbReference type="GO" id="GO:0042802">
    <property type="term" value="F:identical protein binding"/>
    <property type="evidence" value="ECO:0007669"/>
    <property type="project" value="EnsemblFungi"/>
</dbReference>
<feature type="region of interest" description="Disordered" evidence="2">
    <location>
        <begin position="333"/>
        <end position="373"/>
    </location>
</feature>
<dbReference type="Pfam" id="PF03914">
    <property type="entry name" value="CBF"/>
    <property type="match status" value="1"/>
</dbReference>
<accession>A0A165JJH2</accession>
<gene>
    <name evidence="4" type="ORF">L228DRAFT_216497</name>
</gene>
<dbReference type="InterPro" id="IPR016024">
    <property type="entry name" value="ARM-type_fold"/>
</dbReference>
<dbReference type="RefSeq" id="XP_018191868.1">
    <property type="nucleotide sequence ID" value="XM_018330116.1"/>
</dbReference>